<gene>
    <name evidence="2" type="primary">thiL</name>
    <name evidence="5" type="ORF">RS24_00913</name>
</gene>
<reference evidence="5 6" key="1">
    <citation type="journal article" date="2014" name="FEMS Microbiol. Ecol.">
        <title>Genomic differentiation among two strains of the PS1 clade isolated from geographically separated marine habitats.</title>
        <authorList>
            <person name="Jimenez-Infante F."/>
            <person name="Ngugi D.K."/>
            <person name="Alam I."/>
            <person name="Rashid M."/>
            <person name="Baalawi W."/>
            <person name="Kamau A.A."/>
            <person name="Bajic V.B."/>
            <person name="Stingl U."/>
        </authorList>
    </citation>
    <scope>NUCLEOTIDE SEQUENCE [LARGE SCALE GENOMIC DNA]</scope>
    <source>
        <strain evidence="5 6">RS24</strain>
    </source>
</reference>
<comment type="caution">
    <text evidence="5">The sequence shown here is derived from an EMBL/GenBank/DDBJ whole genome shotgun (WGS) entry which is preliminary data.</text>
</comment>
<keyword evidence="6" id="KW-1185">Reference proteome</keyword>
<dbReference type="EMBL" id="AWXE01000003">
    <property type="protein sequence ID" value="ERL46982.1"/>
    <property type="molecule type" value="Genomic_DNA"/>
</dbReference>
<dbReference type="GO" id="GO:0009228">
    <property type="term" value="P:thiamine biosynthetic process"/>
    <property type="evidence" value="ECO:0007669"/>
    <property type="project" value="UniProtKB-KW"/>
</dbReference>
<keyword evidence="2" id="KW-0808">Transferase</keyword>
<keyword evidence="5" id="KW-0560">Oxidoreductase</keyword>
<evidence type="ECO:0000259" key="4">
    <source>
        <dbReference type="Pfam" id="PF02769"/>
    </source>
</evidence>
<feature type="binding site" evidence="2">
    <location>
        <position position="74"/>
    </location>
    <ligand>
        <name>Mg(2+)</name>
        <dbReference type="ChEBI" id="CHEBI:18420"/>
        <label>4</label>
    </ligand>
</feature>
<feature type="binding site" evidence="2">
    <location>
        <position position="45"/>
    </location>
    <ligand>
        <name>Mg(2+)</name>
        <dbReference type="ChEBI" id="CHEBI:18420"/>
        <label>1</label>
    </ligand>
</feature>
<keyword evidence="2" id="KW-0460">Magnesium</keyword>
<feature type="binding site" evidence="2">
    <location>
        <position position="74"/>
    </location>
    <ligand>
        <name>Mg(2+)</name>
        <dbReference type="ChEBI" id="CHEBI:18420"/>
        <label>2</label>
    </ligand>
</feature>
<evidence type="ECO:0000313" key="6">
    <source>
        <dbReference type="Proteomes" id="UP000016762"/>
    </source>
</evidence>
<dbReference type="Gene3D" id="3.90.650.10">
    <property type="entry name" value="PurM-like C-terminal domain"/>
    <property type="match status" value="1"/>
</dbReference>
<feature type="binding site" evidence="2">
    <location>
        <position position="46"/>
    </location>
    <ligand>
        <name>Mg(2+)</name>
        <dbReference type="ChEBI" id="CHEBI:18420"/>
        <label>1</label>
    </ligand>
</feature>
<keyword evidence="5" id="KW-0223">Dioxygenase</keyword>
<dbReference type="Gene3D" id="3.30.1330.10">
    <property type="entry name" value="PurM-like, N-terminal domain"/>
    <property type="match status" value="1"/>
</dbReference>
<keyword evidence="1 2" id="KW-0784">Thiamine biosynthesis</keyword>
<feature type="binding site" evidence="2">
    <location>
        <position position="148"/>
    </location>
    <ligand>
        <name>ATP</name>
        <dbReference type="ChEBI" id="CHEBI:30616"/>
    </ligand>
</feature>
<dbReference type="eggNOG" id="COG0611">
    <property type="taxonomic scope" value="Bacteria"/>
</dbReference>
<proteinExistence type="inferred from homology"/>
<dbReference type="CDD" id="cd02194">
    <property type="entry name" value="ThiL"/>
    <property type="match status" value="1"/>
</dbReference>
<organism evidence="5 6">
    <name type="scientific">Candidatus Micropelagius thuwalensis</name>
    <dbReference type="NCBI Taxonomy" id="1397666"/>
    <lineage>
        <taxon>Bacteria</taxon>
        <taxon>Pseudomonadati</taxon>
        <taxon>Pseudomonadota</taxon>
        <taxon>Alphaproteobacteria</taxon>
        <taxon>PS1 clade</taxon>
        <taxon>Candidatus Micropelagius</taxon>
    </lineage>
</organism>
<dbReference type="NCBIfam" id="TIGR01379">
    <property type="entry name" value="thiL"/>
    <property type="match status" value="1"/>
</dbReference>
<dbReference type="HAMAP" id="MF_02128">
    <property type="entry name" value="TMP_kinase"/>
    <property type="match status" value="1"/>
</dbReference>
<feature type="binding site" evidence="2">
    <location>
        <begin position="121"/>
        <end position="122"/>
    </location>
    <ligand>
        <name>ATP</name>
        <dbReference type="ChEBI" id="CHEBI:30616"/>
    </ligand>
</feature>
<dbReference type="PATRIC" id="fig|1397666.3.peg.830"/>
<dbReference type="UniPathway" id="UPA00060">
    <property type="reaction ID" value="UER00142"/>
</dbReference>
<feature type="domain" description="PurM-like N-terminal" evidence="3">
    <location>
        <begin position="28"/>
        <end position="140"/>
    </location>
</feature>
<dbReference type="InterPro" id="IPR010918">
    <property type="entry name" value="PurM-like_C_dom"/>
</dbReference>
<dbReference type="SUPFAM" id="SSF56042">
    <property type="entry name" value="PurM C-terminal domain-like"/>
    <property type="match status" value="1"/>
</dbReference>
<comment type="miscellaneous">
    <text evidence="2">Reaction mechanism of ThiL seems to utilize a direct, inline transfer of the gamma-phosphate of ATP to TMP rather than a phosphorylated enzyme intermediate.</text>
</comment>
<feature type="binding site" evidence="2">
    <location>
        <position position="316"/>
    </location>
    <ligand>
        <name>substrate</name>
    </ligand>
</feature>
<dbReference type="PIRSF" id="PIRSF005303">
    <property type="entry name" value="Thiam_monoph_kin"/>
    <property type="match status" value="1"/>
</dbReference>
<feature type="binding site" evidence="2">
    <location>
        <position position="44"/>
    </location>
    <ligand>
        <name>Mg(2+)</name>
        <dbReference type="ChEBI" id="CHEBI:18420"/>
        <label>4</label>
    </ligand>
</feature>
<evidence type="ECO:0000313" key="5">
    <source>
        <dbReference type="EMBL" id="ERL46982.1"/>
    </source>
</evidence>
<feature type="binding site" evidence="2">
    <location>
        <position position="53"/>
    </location>
    <ligand>
        <name>substrate</name>
    </ligand>
</feature>
<accession>U2XPB6</accession>
<dbReference type="GO" id="GO:0000287">
    <property type="term" value="F:magnesium ion binding"/>
    <property type="evidence" value="ECO:0007669"/>
    <property type="project" value="UniProtKB-UniRule"/>
</dbReference>
<dbReference type="RefSeq" id="WP_021776935.1">
    <property type="nucleotide sequence ID" value="NZ_AWXE01000003.1"/>
</dbReference>
<evidence type="ECO:0000256" key="1">
    <source>
        <dbReference type="ARBA" id="ARBA00022977"/>
    </source>
</evidence>
<comment type="caution">
    <text evidence="2">Lacks conserved residue(s) required for the propagation of feature annotation.</text>
</comment>
<feature type="binding site" evidence="2">
    <location>
        <position position="74"/>
    </location>
    <ligand>
        <name>Mg(2+)</name>
        <dbReference type="ChEBI" id="CHEBI:18420"/>
        <label>3</label>
    </ligand>
</feature>
<dbReference type="GO" id="GO:0005524">
    <property type="term" value="F:ATP binding"/>
    <property type="evidence" value="ECO:0007669"/>
    <property type="project" value="UniProtKB-UniRule"/>
</dbReference>
<dbReference type="GO" id="GO:0051213">
    <property type="term" value="F:dioxygenase activity"/>
    <property type="evidence" value="ECO:0007669"/>
    <property type="project" value="UniProtKB-KW"/>
</dbReference>
<dbReference type="Proteomes" id="UP000016762">
    <property type="component" value="Unassembled WGS sequence"/>
</dbReference>
<dbReference type="AlphaFoldDB" id="U2XPB6"/>
<comment type="function">
    <text evidence="2">Catalyzes the ATP-dependent phosphorylation of thiamine-monophosphate (TMP) to form thiamine-pyrophosphate (TPP), the active form of vitamin B1.</text>
</comment>
<dbReference type="Pfam" id="PF00586">
    <property type="entry name" value="AIRS"/>
    <property type="match status" value="1"/>
</dbReference>
<dbReference type="EC" id="2.7.4.16" evidence="2"/>
<dbReference type="Pfam" id="PF02769">
    <property type="entry name" value="AIRS_C"/>
    <property type="match status" value="1"/>
</dbReference>
<dbReference type="SUPFAM" id="SSF55326">
    <property type="entry name" value="PurM N-terminal domain-like"/>
    <property type="match status" value="1"/>
</dbReference>
<name>U2XPB6_9PROT</name>
<comment type="catalytic activity">
    <reaction evidence="2">
        <text>thiamine phosphate + ATP = thiamine diphosphate + ADP</text>
        <dbReference type="Rhea" id="RHEA:15913"/>
        <dbReference type="ChEBI" id="CHEBI:30616"/>
        <dbReference type="ChEBI" id="CHEBI:37575"/>
        <dbReference type="ChEBI" id="CHEBI:58937"/>
        <dbReference type="ChEBI" id="CHEBI:456216"/>
        <dbReference type="EC" id="2.7.4.16"/>
    </reaction>
</comment>
<protein>
    <recommendedName>
        <fullName evidence="2">Thiamine-monophosphate kinase</fullName>
        <shortName evidence="2">TMP kinase</shortName>
        <shortName evidence="2">Thiamine-phosphate kinase</shortName>
        <ecNumber evidence="2">2.7.4.16</ecNumber>
    </recommendedName>
</protein>
<dbReference type="GO" id="GO:0009229">
    <property type="term" value="P:thiamine diphosphate biosynthetic process"/>
    <property type="evidence" value="ECO:0007669"/>
    <property type="project" value="UniProtKB-UniRule"/>
</dbReference>
<feature type="binding site" evidence="2">
    <location>
        <position position="210"/>
    </location>
    <ligand>
        <name>Mg(2+)</name>
        <dbReference type="ChEBI" id="CHEBI:18420"/>
        <label>5</label>
    </ligand>
</feature>
<keyword evidence="2" id="KW-0067">ATP-binding</keyword>
<feature type="binding site" evidence="2">
    <location>
        <position position="29"/>
    </location>
    <ligand>
        <name>Mg(2+)</name>
        <dbReference type="ChEBI" id="CHEBI:18420"/>
        <label>4</label>
    </ligand>
</feature>
<feature type="binding site" evidence="2">
    <location>
        <position position="252"/>
    </location>
    <ligand>
        <name>substrate</name>
    </ligand>
</feature>
<comment type="pathway">
    <text evidence="2">Cofactor biosynthesis; thiamine diphosphate biosynthesis; thiamine diphosphate from thiamine phosphate: step 1/1.</text>
</comment>
<dbReference type="OrthoDB" id="9802811at2"/>
<evidence type="ECO:0000256" key="2">
    <source>
        <dbReference type="HAMAP-Rule" id="MF_02128"/>
    </source>
</evidence>
<evidence type="ECO:0000259" key="3">
    <source>
        <dbReference type="Pfam" id="PF00586"/>
    </source>
</evidence>
<feature type="binding site" evidence="2">
    <location>
        <position position="207"/>
    </location>
    <ligand>
        <name>Mg(2+)</name>
        <dbReference type="ChEBI" id="CHEBI:18420"/>
        <label>3</label>
    </ligand>
</feature>
<sequence length="323" mass="34463">MSQKNEFDLIRDYFAPLAKDSGALGLQDDAALYSPTVGHELVLTTDTIIEGVHYLPDTQPDKIAAKLFGVNISDLAAKGATPKACLLNFAPHKNVSEDWIAAFAQQVEVALSTYHIQLLGGDTVAAPDKAMFSLTLMGEVATGGMIQRAGAKIGDDIFVTGTIGHGFIGLEDAKAGRLSPCRDLFEHPQPPLDFALAAAPYMSAAVDVSDGLLADLWHVCDASVCGMQIDMTAIPFADPAYEDLMTQLNGGDDYQLAFTAPSENHGKLKQFAADQSIQLTKIGHIINRSELVLQDSNGATLKILPTETSSVLKSGFSHFGIKK</sequence>
<feature type="binding site" evidence="2">
    <location>
        <position position="122"/>
    </location>
    <ligand>
        <name>Mg(2+)</name>
        <dbReference type="ChEBI" id="CHEBI:18420"/>
        <label>1</label>
    </ligand>
</feature>
<dbReference type="InterPro" id="IPR036921">
    <property type="entry name" value="PurM-like_N_sf"/>
</dbReference>
<dbReference type="InterPro" id="IPR036676">
    <property type="entry name" value="PurM-like_C_sf"/>
</dbReference>
<feature type="domain" description="PurM-like C-terminal" evidence="4">
    <location>
        <begin position="153"/>
        <end position="294"/>
    </location>
</feature>
<feature type="binding site" evidence="2">
    <location>
        <position position="46"/>
    </location>
    <ligand>
        <name>Mg(2+)</name>
        <dbReference type="ChEBI" id="CHEBI:18420"/>
        <label>2</label>
    </ligand>
</feature>
<comment type="similarity">
    <text evidence="2">Belongs to the thiamine-monophosphate kinase family.</text>
</comment>
<keyword evidence="2" id="KW-0547">Nucleotide-binding</keyword>
<dbReference type="InterPro" id="IPR006283">
    <property type="entry name" value="ThiL-like"/>
</dbReference>
<keyword evidence="2" id="KW-0479">Metal-binding</keyword>
<dbReference type="GO" id="GO:0009030">
    <property type="term" value="F:thiamine-phosphate kinase activity"/>
    <property type="evidence" value="ECO:0007669"/>
    <property type="project" value="UniProtKB-UniRule"/>
</dbReference>
<dbReference type="PANTHER" id="PTHR30270">
    <property type="entry name" value="THIAMINE-MONOPHOSPHATE KINASE"/>
    <property type="match status" value="1"/>
</dbReference>
<dbReference type="InterPro" id="IPR016188">
    <property type="entry name" value="PurM-like_N"/>
</dbReference>
<dbReference type="STRING" id="1397666.RS24_00913"/>
<keyword evidence="2" id="KW-0418">Kinase</keyword>
<feature type="binding site" evidence="2">
    <location>
        <position position="29"/>
    </location>
    <ligand>
        <name>Mg(2+)</name>
        <dbReference type="ChEBI" id="CHEBI:18420"/>
        <label>3</label>
    </ligand>
</feature>
<feature type="binding site" evidence="2">
    <location>
        <position position="209"/>
    </location>
    <ligand>
        <name>ATP</name>
        <dbReference type="ChEBI" id="CHEBI:30616"/>
    </ligand>
</feature>
<dbReference type="PANTHER" id="PTHR30270:SF0">
    <property type="entry name" value="THIAMINE-MONOPHOSPHATE KINASE"/>
    <property type="match status" value="1"/>
</dbReference>